<dbReference type="InterPro" id="IPR038946">
    <property type="entry name" value="FBXO47"/>
</dbReference>
<keyword evidence="2" id="KW-1185">Reference proteome</keyword>
<reference evidence="3" key="1">
    <citation type="submission" date="2016-06" db="UniProtKB">
        <authorList>
            <consortium name="WormBaseParasite"/>
        </authorList>
    </citation>
    <scope>IDENTIFICATION</scope>
</reference>
<dbReference type="PANTHER" id="PTHR34098:SF1">
    <property type="entry name" value="F-BOX ONLY PROTEIN 47"/>
    <property type="match status" value="1"/>
</dbReference>
<evidence type="ECO:0000313" key="2">
    <source>
        <dbReference type="Proteomes" id="UP000050794"/>
    </source>
</evidence>
<dbReference type="WBParaSite" id="TCNE_0001651901-mRNA-1">
    <property type="protein sequence ID" value="TCNE_0001651901-mRNA-1"/>
    <property type="gene ID" value="TCNE_0001651901"/>
</dbReference>
<dbReference type="Pfam" id="PF24467">
    <property type="entry name" value="ARM_FBXO47"/>
    <property type="match status" value="1"/>
</dbReference>
<evidence type="ECO:0000313" key="3">
    <source>
        <dbReference type="WBParaSite" id="TCNE_0001651901-mRNA-1"/>
    </source>
</evidence>
<evidence type="ECO:0000259" key="1">
    <source>
        <dbReference type="Pfam" id="PF24467"/>
    </source>
</evidence>
<feature type="domain" description="FBXO47 ARM repeats region" evidence="1">
    <location>
        <begin position="221"/>
        <end position="450"/>
    </location>
</feature>
<name>A0A183V6Z8_TOXCA</name>
<accession>A0A183V6Z8</accession>
<organism evidence="2 3">
    <name type="scientific">Toxocara canis</name>
    <name type="common">Canine roundworm</name>
    <dbReference type="NCBI Taxonomy" id="6265"/>
    <lineage>
        <taxon>Eukaryota</taxon>
        <taxon>Metazoa</taxon>
        <taxon>Ecdysozoa</taxon>
        <taxon>Nematoda</taxon>
        <taxon>Chromadorea</taxon>
        <taxon>Rhabditida</taxon>
        <taxon>Spirurina</taxon>
        <taxon>Ascaridomorpha</taxon>
        <taxon>Ascaridoidea</taxon>
        <taxon>Toxocaridae</taxon>
        <taxon>Toxocara</taxon>
    </lineage>
</organism>
<dbReference type="InterPro" id="IPR056622">
    <property type="entry name" value="ARM_FBXO47"/>
</dbReference>
<proteinExistence type="predicted"/>
<dbReference type="PANTHER" id="PTHR34098">
    <property type="entry name" value="F-BOX ONLY PROTEIN 47"/>
    <property type="match status" value="1"/>
</dbReference>
<sequence length="457" mass="53124">LKTTCFLANFSRCSRVTLLKYFPANAFGVFARFSSETLLGVIGRIPVTLVIVYANPISRFVILVWKVKVTLLANLALTSRNFNYSLRRYAMSGSARKRFAKETDIAVVSTRASMTVEDPFYAWGRQAILVVQYNGHQEPKSFCAVNIDWRLARPEFKFAERWDFNECARLMRSLLATAENELYQAMCEVLEGEGGQHPISKMQFSLFSGESGVHFCESLQEVMRGFRELFLEHRYPDVRDSSFWMSAVLRTQFSASRQVKLMYVLFGPTKINDLLEEVVDWRGLCEQPISTSQNSRERLGPLSDAFFRLLQTKSIGASEFIYTETDVFNLLEEITTYPEPWLFDNFVALLLNRPALIPIAFVFRVVHGYQEEAVASCLYNLYSPVWYVFWSPQANYFQLLYRWHEPIVTYLAHPLRYTMRALSRMQRVVLLRSMLRAMYDAVFETFDNFPGYTQQYF</sequence>
<protein>
    <submittedName>
        <fullName evidence="3">Ubiquitinyl hydrolase 1</fullName>
    </submittedName>
</protein>
<dbReference type="AlphaFoldDB" id="A0A183V6Z8"/>
<dbReference type="Proteomes" id="UP000050794">
    <property type="component" value="Unassembled WGS sequence"/>
</dbReference>